<dbReference type="GO" id="GO:0016491">
    <property type="term" value="F:oxidoreductase activity"/>
    <property type="evidence" value="ECO:0007669"/>
    <property type="project" value="UniProtKB-KW"/>
</dbReference>
<dbReference type="Proteomes" id="UP000600588">
    <property type="component" value="Unassembled WGS sequence"/>
</dbReference>
<dbReference type="SUPFAM" id="SSF55347">
    <property type="entry name" value="Glyceraldehyde-3-phosphate dehydrogenase-like, C-terminal domain"/>
    <property type="match status" value="1"/>
</dbReference>
<evidence type="ECO:0000256" key="1">
    <source>
        <dbReference type="ARBA" id="ARBA00010928"/>
    </source>
</evidence>
<reference evidence="5 6" key="1">
    <citation type="submission" date="2020-09" db="EMBL/GenBank/DDBJ databases">
        <title>TT11 complete genome.</title>
        <authorList>
            <person name="Wu Z."/>
        </authorList>
    </citation>
    <scope>NUCLEOTIDE SEQUENCE [LARGE SCALE GENOMIC DNA]</scope>
    <source>
        <strain evidence="5 6">TT11</strain>
    </source>
</reference>
<evidence type="ECO:0000256" key="2">
    <source>
        <dbReference type="ARBA" id="ARBA00023002"/>
    </source>
</evidence>
<keyword evidence="6" id="KW-1185">Reference proteome</keyword>
<accession>A0A8J6UHI2</accession>
<evidence type="ECO:0000313" key="5">
    <source>
        <dbReference type="EMBL" id="MBD0832936.1"/>
    </source>
</evidence>
<sequence length="358" mass="40076">MNIKQHINIPTTSRPIVIIGAGGIIKDAHLPAYEIAGFKVLGIFDIDNSKAKELQSSFEIVNQAYLSVDDAINDAVKHNAIFDIAIPASKYLEILKMLPKGATVLLQKPLGETLKNAKEIHSLCEAKNITAAVNFQLQFAPYIIAAKHLINEGSLGTVYDMELMVNVNTPWHLWDFLFDLPRVEILYHSIHYFDLIRGFLGNPEKVYASTRKHPKMQELASTRTTAILDYPNNVQARIITNHGHDFDTKHQASYLKIEGTEGAIYIQIGVSLDYPNGKPPKFEYYLNSEPEKGWQELALEGKWFPHAFIGTMATLQNYCIDKSTTMPHSINKALDTMKLVEAAYISNASGGTLFETIK</sequence>
<dbReference type="GO" id="GO:0000166">
    <property type="term" value="F:nucleotide binding"/>
    <property type="evidence" value="ECO:0007669"/>
    <property type="project" value="InterPro"/>
</dbReference>
<evidence type="ECO:0000259" key="4">
    <source>
        <dbReference type="Pfam" id="PF22725"/>
    </source>
</evidence>
<comment type="similarity">
    <text evidence="1">Belongs to the Gfo/Idh/MocA family.</text>
</comment>
<dbReference type="PANTHER" id="PTHR43708">
    <property type="entry name" value="CONSERVED EXPRESSED OXIDOREDUCTASE (EUROFUNG)"/>
    <property type="match status" value="1"/>
</dbReference>
<dbReference type="InterPro" id="IPR055170">
    <property type="entry name" value="GFO_IDH_MocA-like_dom"/>
</dbReference>
<dbReference type="SUPFAM" id="SSF51735">
    <property type="entry name" value="NAD(P)-binding Rossmann-fold domains"/>
    <property type="match status" value="1"/>
</dbReference>
<gene>
    <name evidence="5" type="ORF">ICJ83_12395</name>
</gene>
<proteinExistence type="inferred from homology"/>
<dbReference type="RefSeq" id="WP_188230718.1">
    <property type="nucleotide sequence ID" value="NZ_JACVXB010000005.1"/>
</dbReference>
<dbReference type="AlphaFoldDB" id="A0A8J6UHI2"/>
<dbReference type="Pfam" id="PF01408">
    <property type="entry name" value="GFO_IDH_MocA"/>
    <property type="match status" value="1"/>
</dbReference>
<dbReference type="Pfam" id="PF22725">
    <property type="entry name" value="GFO_IDH_MocA_C3"/>
    <property type="match status" value="1"/>
</dbReference>
<feature type="domain" description="GFO/IDH/MocA-like oxidoreductase" evidence="4">
    <location>
        <begin position="145"/>
        <end position="264"/>
    </location>
</feature>
<dbReference type="InterPro" id="IPR051317">
    <property type="entry name" value="Gfo/Idh/MocA_oxidoreduct"/>
</dbReference>
<dbReference type="Gene3D" id="3.30.360.10">
    <property type="entry name" value="Dihydrodipicolinate Reductase, domain 2"/>
    <property type="match status" value="1"/>
</dbReference>
<protein>
    <submittedName>
        <fullName evidence="5">Gfo/Idh/MocA family oxidoreductase</fullName>
    </submittedName>
</protein>
<dbReference type="Gene3D" id="3.40.50.720">
    <property type="entry name" value="NAD(P)-binding Rossmann-like Domain"/>
    <property type="match status" value="1"/>
</dbReference>
<name>A0A8J6UHI2_9FLAO</name>
<keyword evidence="2" id="KW-0560">Oxidoreductase</keyword>
<dbReference type="PANTHER" id="PTHR43708:SF5">
    <property type="entry name" value="CONSERVED EXPRESSED OXIDOREDUCTASE (EUROFUNG)-RELATED"/>
    <property type="match status" value="1"/>
</dbReference>
<comment type="caution">
    <text evidence="5">The sequence shown here is derived from an EMBL/GenBank/DDBJ whole genome shotgun (WGS) entry which is preliminary data.</text>
</comment>
<dbReference type="EMBL" id="JACVXB010000005">
    <property type="protein sequence ID" value="MBD0832936.1"/>
    <property type="molecule type" value="Genomic_DNA"/>
</dbReference>
<feature type="domain" description="Gfo/Idh/MocA-like oxidoreductase N-terminal" evidence="3">
    <location>
        <begin position="16"/>
        <end position="135"/>
    </location>
</feature>
<dbReference type="InterPro" id="IPR000683">
    <property type="entry name" value="Gfo/Idh/MocA-like_OxRdtase_N"/>
</dbReference>
<organism evidence="5 6">
    <name type="scientific">Aestuariibaculum sediminum</name>
    <dbReference type="NCBI Taxonomy" id="2770637"/>
    <lineage>
        <taxon>Bacteria</taxon>
        <taxon>Pseudomonadati</taxon>
        <taxon>Bacteroidota</taxon>
        <taxon>Flavobacteriia</taxon>
        <taxon>Flavobacteriales</taxon>
        <taxon>Flavobacteriaceae</taxon>
    </lineage>
</organism>
<dbReference type="InterPro" id="IPR036291">
    <property type="entry name" value="NAD(P)-bd_dom_sf"/>
</dbReference>
<evidence type="ECO:0000313" key="6">
    <source>
        <dbReference type="Proteomes" id="UP000600588"/>
    </source>
</evidence>
<evidence type="ECO:0000259" key="3">
    <source>
        <dbReference type="Pfam" id="PF01408"/>
    </source>
</evidence>